<accession>A0ABR3F2K3</accession>
<evidence type="ECO:0000313" key="2">
    <source>
        <dbReference type="EMBL" id="KAL0569439.1"/>
    </source>
</evidence>
<dbReference type="EMBL" id="JBAHYK010001120">
    <property type="protein sequence ID" value="KAL0569439.1"/>
    <property type="molecule type" value="Genomic_DNA"/>
</dbReference>
<feature type="compositionally biased region" description="Low complexity" evidence="1">
    <location>
        <begin position="170"/>
        <end position="179"/>
    </location>
</feature>
<feature type="compositionally biased region" description="Low complexity" evidence="1">
    <location>
        <begin position="141"/>
        <end position="152"/>
    </location>
</feature>
<reference evidence="2 3" key="1">
    <citation type="submission" date="2024-02" db="EMBL/GenBank/DDBJ databases">
        <title>A draft genome for the cacao thread blight pathogen Marasmius crinis-equi.</title>
        <authorList>
            <person name="Cohen S.P."/>
            <person name="Baruah I.K."/>
            <person name="Amoako-Attah I."/>
            <person name="Bukari Y."/>
            <person name="Meinhardt L.W."/>
            <person name="Bailey B.A."/>
        </authorList>
    </citation>
    <scope>NUCLEOTIDE SEQUENCE [LARGE SCALE GENOMIC DNA]</scope>
    <source>
        <strain evidence="2 3">GH-76</strain>
    </source>
</reference>
<organism evidence="2 3">
    <name type="scientific">Marasmius crinis-equi</name>
    <dbReference type="NCBI Taxonomy" id="585013"/>
    <lineage>
        <taxon>Eukaryota</taxon>
        <taxon>Fungi</taxon>
        <taxon>Dikarya</taxon>
        <taxon>Basidiomycota</taxon>
        <taxon>Agaricomycotina</taxon>
        <taxon>Agaricomycetes</taxon>
        <taxon>Agaricomycetidae</taxon>
        <taxon>Agaricales</taxon>
        <taxon>Marasmiineae</taxon>
        <taxon>Marasmiaceae</taxon>
        <taxon>Marasmius</taxon>
    </lineage>
</organism>
<evidence type="ECO:0000313" key="3">
    <source>
        <dbReference type="Proteomes" id="UP001465976"/>
    </source>
</evidence>
<feature type="region of interest" description="Disordered" evidence="1">
    <location>
        <begin position="1"/>
        <end position="22"/>
    </location>
</feature>
<feature type="compositionally biased region" description="Basic and acidic residues" evidence="1">
    <location>
        <begin position="291"/>
        <end position="301"/>
    </location>
</feature>
<proteinExistence type="predicted"/>
<feature type="compositionally biased region" description="Basic and acidic residues" evidence="1">
    <location>
        <begin position="234"/>
        <end position="269"/>
    </location>
</feature>
<feature type="region of interest" description="Disordered" evidence="1">
    <location>
        <begin position="74"/>
        <end position="325"/>
    </location>
</feature>
<gene>
    <name evidence="2" type="ORF">V5O48_012527</name>
</gene>
<feature type="compositionally biased region" description="Polar residues" evidence="1">
    <location>
        <begin position="192"/>
        <end position="215"/>
    </location>
</feature>
<keyword evidence="3" id="KW-1185">Reference proteome</keyword>
<feature type="compositionally biased region" description="Polar residues" evidence="1">
    <location>
        <begin position="1"/>
        <end position="13"/>
    </location>
</feature>
<name>A0ABR3F2K3_9AGAR</name>
<comment type="caution">
    <text evidence="2">The sequence shown here is derived from an EMBL/GenBank/DDBJ whole genome shotgun (WGS) entry which is preliminary data.</text>
</comment>
<evidence type="ECO:0000256" key="1">
    <source>
        <dbReference type="SAM" id="MobiDB-lite"/>
    </source>
</evidence>
<protein>
    <submittedName>
        <fullName evidence="2">Uncharacterized protein</fullName>
    </submittedName>
</protein>
<sequence>MSSASQTVSNSQTKTDHLQVLQDELKSYDEEVVRLQELTRPKPGRKSKAAKDAEKDLLRVKALRDQKKALLEQALSDAADPLSHKRKLREESPLSDIESEFATPVSQKRSRMAAVQPPQMPSDTSSIGDAHDDIIMSSPGSRSNTRSETTETLPGASENDGPELERPDGQSRSQPVSTPTTPPVPDSGPQVSCDTPQSASPKASTPPVSAPQASPRNADAAQIAAALHQPPTTADKDRGTKDSEDNDRGAVKEGHGEKKTEDRSVRETEPSDAADTSKKVAGSSRKRKGQKNPENDAKQDDQSGEGDPVEQAAQPSRKGKGQSRAALVIEQEAKKKAAKDAVALFLHDPRDENRISDTVRVYVKKAVTHCPEAATSCWELARDVLVSRRSLTKCIYHYAVDKSNEKTDKSAGHLIGIPYEAREATTIVQVINGKKVQVQQSGSYNRMNLRENGEGELYCDCGCRLDDAIWGLFLWKTGRIGYLGQEHGYELTRIPTPEQRNFEITRLKRLGIELDDMWTHEYDATNRRYRRRAEQELLSKRLVRVFAAMTGSNRPLHKINFDLDELYTMMPKEEEEEEEEEEE</sequence>
<dbReference type="Proteomes" id="UP001465976">
    <property type="component" value="Unassembled WGS sequence"/>
</dbReference>